<dbReference type="EMBL" id="JJOA01000014">
    <property type="protein sequence ID" value="KEA58140.1"/>
    <property type="molecule type" value="Genomic_DNA"/>
</dbReference>
<dbReference type="AlphaFoldDB" id="A0A071MBW6"/>
<sequence length="164" mass="17330">MTWIDPRIWVLVVAGVIAGAACGYFEGHRNADQSAKVADQARQIDDLTNERNEFRRRLAAQQEIATNAAKERDRAAADAADADAAADGLRKQVSVLVADARRAGAAAGSPATGDALDLLADVFGRADERAGELAKIADERGIAGQQCERSYDALIGDAQANLPQ</sequence>
<name>A0A071MBW6_9BURK</name>
<protein>
    <recommendedName>
        <fullName evidence="3">DUF2514 family protein</fullName>
    </recommendedName>
</protein>
<proteinExistence type="predicted"/>
<evidence type="ECO:0000313" key="2">
    <source>
        <dbReference type="EMBL" id="KEA58140.1"/>
    </source>
</evidence>
<keyword evidence="1" id="KW-0175">Coiled coil</keyword>
<comment type="caution">
    <text evidence="2">The sequence shown here is derived from an EMBL/GenBank/DDBJ whole genome shotgun (WGS) entry which is preliminary data.</text>
</comment>
<dbReference type="OrthoDB" id="6937615at2"/>
<dbReference type="PROSITE" id="PS51257">
    <property type="entry name" value="PROKAR_LIPOPROTEIN"/>
    <property type="match status" value="1"/>
</dbReference>
<accession>A0A071MBW6</accession>
<dbReference type="InterPro" id="IPR019659">
    <property type="entry name" value="DUF2514"/>
</dbReference>
<evidence type="ECO:0000256" key="1">
    <source>
        <dbReference type="SAM" id="Coils"/>
    </source>
</evidence>
<gene>
    <name evidence="2" type="ORF">DT99_17410</name>
</gene>
<dbReference type="Pfam" id="PF10721">
    <property type="entry name" value="DUF2514"/>
    <property type="match status" value="1"/>
</dbReference>
<reference evidence="2" key="1">
    <citation type="submission" date="2014-04" db="EMBL/GenBank/DDBJ databases">
        <title>In planta biocontrol of soil-borne Fusarium wilt of banana through a plant endophytic bacterium, Burkholderia cenocepacia 869T2.</title>
        <authorList>
            <person name="Ho Y.-N."/>
            <person name="Chiang H.-M."/>
            <person name="Chao C.-P."/>
            <person name="Su C.-C."/>
            <person name="Hsu H.-F."/>
            <person name="Guo C.-T."/>
            <person name="Hsieh J.-L."/>
            <person name="Huang C.-C."/>
        </authorList>
    </citation>
    <scope>NUCLEOTIDE SEQUENCE [LARGE SCALE GENOMIC DNA]</scope>
    <source>
        <strain evidence="2">869T2</strain>
    </source>
</reference>
<evidence type="ECO:0008006" key="3">
    <source>
        <dbReference type="Google" id="ProtNLM"/>
    </source>
</evidence>
<feature type="coiled-coil region" evidence="1">
    <location>
        <begin position="30"/>
        <end position="64"/>
    </location>
</feature>
<organism evidence="2">
    <name type="scientific">Burkholderia cenocepacia</name>
    <dbReference type="NCBI Taxonomy" id="95486"/>
    <lineage>
        <taxon>Bacteria</taxon>
        <taxon>Pseudomonadati</taxon>
        <taxon>Pseudomonadota</taxon>
        <taxon>Betaproteobacteria</taxon>
        <taxon>Burkholderiales</taxon>
        <taxon>Burkholderiaceae</taxon>
        <taxon>Burkholderia</taxon>
        <taxon>Burkholderia cepacia complex</taxon>
    </lineage>
</organism>